<evidence type="ECO:0000256" key="8">
    <source>
        <dbReference type="ARBA" id="ARBA00022801"/>
    </source>
</evidence>
<dbReference type="FunFam" id="3.30.428.10:FF:000017">
    <property type="entry name" value="Aprataxin-like protein"/>
    <property type="match status" value="1"/>
</dbReference>
<evidence type="ECO:0000256" key="7">
    <source>
        <dbReference type="ARBA" id="ARBA00022763"/>
    </source>
</evidence>
<keyword evidence="23" id="KW-1185">Reference proteome</keyword>
<comment type="catalytic activity">
    <reaction evidence="13">
        <text>a 3'-end 2'-deoxyribonucleotide-3'-diphospho-5'-guanosine-DNA + H2O = a 3'-end 2'-deoxyribonucleotide 3'-phosphate-DNA + GMP + 2 H(+)</text>
        <dbReference type="Rhea" id="RHEA:52140"/>
        <dbReference type="Rhea" id="RHEA-COMP:13186"/>
        <dbReference type="Rhea" id="RHEA-COMP:13187"/>
        <dbReference type="ChEBI" id="CHEBI:15377"/>
        <dbReference type="ChEBI" id="CHEBI:15378"/>
        <dbReference type="ChEBI" id="CHEBI:58115"/>
        <dbReference type="ChEBI" id="CHEBI:136419"/>
        <dbReference type="ChEBI" id="CHEBI:136420"/>
        <dbReference type="EC" id="3.6.1.72"/>
    </reaction>
</comment>
<dbReference type="GO" id="GO:0030983">
    <property type="term" value="F:mismatched DNA binding"/>
    <property type="evidence" value="ECO:0007669"/>
    <property type="project" value="TreeGrafter"/>
</dbReference>
<dbReference type="Gene3D" id="3.30.428.10">
    <property type="entry name" value="HIT-like"/>
    <property type="match status" value="1"/>
</dbReference>
<dbReference type="SUPFAM" id="SSF54197">
    <property type="entry name" value="HIT-like"/>
    <property type="match status" value="1"/>
</dbReference>
<evidence type="ECO:0000259" key="20">
    <source>
        <dbReference type="Pfam" id="PF01230"/>
    </source>
</evidence>
<gene>
    <name evidence="22" type="ORF">VM1G_07138</name>
</gene>
<proteinExistence type="predicted"/>
<keyword evidence="8" id="KW-0378">Hydrolase</keyword>
<evidence type="ECO:0000256" key="10">
    <source>
        <dbReference type="ARBA" id="ARBA00023125"/>
    </source>
</evidence>
<dbReference type="GO" id="GO:0120108">
    <property type="term" value="F:DNA-3'-diphospho-5'-guanosine diphosphatase activity"/>
    <property type="evidence" value="ECO:0007669"/>
    <property type="project" value="UniProtKB-EC"/>
</dbReference>
<name>A0A194W4X8_CYTMA</name>
<dbReference type="Pfam" id="PF01230">
    <property type="entry name" value="HIT"/>
    <property type="match status" value="1"/>
</dbReference>
<dbReference type="AlphaFoldDB" id="A0A194W4X8"/>
<keyword evidence="9" id="KW-0862">Zinc</keyword>
<protein>
    <recommendedName>
        <fullName evidence="17">Aprataxin-like protein</fullName>
        <ecNumber evidence="4">3.6.1.71</ecNumber>
        <ecNumber evidence="3">3.6.1.72</ecNumber>
    </recommendedName>
    <alternativeName>
        <fullName evidence="18">Hit family protein 3</fullName>
    </alternativeName>
</protein>
<keyword evidence="5" id="KW-0963">Cytoplasm</keyword>
<dbReference type="EC" id="3.6.1.71" evidence="4"/>
<evidence type="ECO:0000313" key="22">
    <source>
        <dbReference type="EMBL" id="KUI71581.1"/>
    </source>
</evidence>
<feature type="domain" description="HIT" evidence="20">
    <location>
        <begin position="143"/>
        <end position="274"/>
    </location>
</feature>
<evidence type="ECO:0000256" key="15">
    <source>
        <dbReference type="ARBA" id="ARBA00044713"/>
    </source>
</evidence>
<dbReference type="OrthoDB" id="3512845at2759"/>
<comment type="function">
    <text evidence="16">DNA-binding protein involved in single-strand DNA break repair, double-strand DNA break repair and base excision repair. Resolves abortive DNA ligation intermediates formed either at base excision sites, or when DNA ligases attempt to repair non-ligatable breaks induced by reactive oxygen species. Catalyzes the release of adenylate groups covalently linked to 5'-phosphate termini, resulting in the production of 5'-phosphate termini that can be efficiently rejoined. Likewise, catalyzes the release of 3'-linked guanosine (DNAppG) and inosine (DNAppI) from DNA, but has higher specific activity with 5'-linked adenosine (AppDNA).</text>
</comment>
<evidence type="ECO:0000313" key="23">
    <source>
        <dbReference type="Proteomes" id="UP000078559"/>
    </source>
</evidence>
<reference evidence="22" key="1">
    <citation type="submission" date="2014-12" db="EMBL/GenBank/DDBJ databases">
        <title>Genome Sequence of Valsa Canker Pathogens Uncovers a Specific Adaption of Colonization on Woody Bark.</title>
        <authorList>
            <person name="Yin Z."/>
            <person name="Liu H."/>
            <person name="Gao X."/>
            <person name="Li Z."/>
            <person name="Song N."/>
            <person name="Ke X."/>
            <person name="Dai Q."/>
            <person name="Wu Y."/>
            <person name="Sun Y."/>
            <person name="Xu J.-R."/>
            <person name="Kang Z.K."/>
            <person name="Wang L."/>
            <person name="Huang L."/>
        </authorList>
    </citation>
    <scope>NUCLEOTIDE SEQUENCE [LARGE SCALE GENOMIC DNA]</scope>
    <source>
        <strain evidence="22">03-8</strain>
    </source>
</reference>
<evidence type="ECO:0000256" key="6">
    <source>
        <dbReference type="ARBA" id="ARBA00022723"/>
    </source>
</evidence>
<evidence type="ECO:0000256" key="3">
    <source>
        <dbReference type="ARBA" id="ARBA00012495"/>
    </source>
</evidence>
<evidence type="ECO:0000256" key="11">
    <source>
        <dbReference type="ARBA" id="ARBA00023204"/>
    </source>
</evidence>
<keyword evidence="10" id="KW-0238">DNA-binding</keyword>
<evidence type="ECO:0000256" key="17">
    <source>
        <dbReference type="ARBA" id="ARBA00068941"/>
    </source>
</evidence>
<dbReference type="GO" id="GO:0033699">
    <property type="term" value="F:DNA 5'-adenosine monophosphate hydrolase activity"/>
    <property type="evidence" value="ECO:0007669"/>
    <property type="project" value="UniProtKB-EC"/>
</dbReference>
<dbReference type="GO" id="GO:0003725">
    <property type="term" value="F:double-stranded RNA binding"/>
    <property type="evidence" value="ECO:0007669"/>
    <property type="project" value="TreeGrafter"/>
</dbReference>
<dbReference type="GO" id="GO:1990165">
    <property type="term" value="F:single-strand break-containing DNA binding"/>
    <property type="evidence" value="ECO:0007669"/>
    <property type="project" value="TreeGrafter"/>
</dbReference>
<dbReference type="Proteomes" id="UP000078559">
    <property type="component" value="Chromosome 7"/>
</dbReference>
<dbReference type="GO" id="GO:0005634">
    <property type="term" value="C:nucleus"/>
    <property type="evidence" value="ECO:0007669"/>
    <property type="project" value="UniProtKB-SubCell"/>
</dbReference>
<dbReference type="EMBL" id="CM003104">
    <property type="protein sequence ID" value="KUI71581.1"/>
    <property type="molecule type" value="Genomic_DNA"/>
</dbReference>
<evidence type="ECO:0000256" key="13">
    <source>
        <dbReference type="ARBA" id="ARBA00024601"/>
    </source>
</evidence>
<accession>A0A194W4X8</accession>
<evidence type="ECO:0000256" key="5">
    <source>
        <dbReference type="ARBA" id="ARBA00022490"/>
    </source>
</evidence>
<comment type="subcellular location">
    <subcellularLocation>
        <location evidence="2">Cytoplasm</location>
    </subcellularLocation>
    <subcellularLocation>
        <location evidence="1">Nucleus</location>
    </subcellularLocation>
</comment>
<dbReference type="GO" id="GO:0005737">
    <property type="term" value="C:cytoplasm"/>
    <property type="evidence" value="ECO:0007669"/>
    <property type="project" value="UniProtKB-SubCell"/>
</dbReference>
<evidence type="ECO:0000256" key="12">
    <source>
        <dbReference type="ARBA" id="ARBA00023242"/>
    </source>
</evidence>
<dbReference type="InterPro" id="IPR032566">
    <property type="entry name" value="Znf-C2HE"/>
</dbReference>
<evidence type="ECO:0000256" key="4">
    <source>
        <dbReference type="ARBA" id="ARBA00012496"/>
    </source>
</evidence>
<dbReference type="PANTHER" id="PTHR12486">
    <property type="entry name" value="APRATAXIN-RELATED"/>
    <property type="match status" value="1"/>
</dbReference>
<comment type="catalytic activity">
    <reaction evidence="14">
        <text>a 5'-end adenosine-5'-diphospho-5'-2'-deoxyribonucleoside-DNA + H2O = a 5'-end 5'-phospho-2'-deoxyribonucleoside-DNA + AMP + 2 H(+)</text>
        <dbReference type="Rhea" id="RHEA:52128"/>
        <dbReference type="Rhea" id="RHEA-COMP:13180"/>
        <dbReference type="Rhea" id="RHEA-COMP:13181"/>
        <dbReference type="ChEBI" id="CHEBI:15377"/>
        <dbReference type="ChEBI" id="CHEBI:15378"/>
        <dbReference type="ChEBI" id="CHEBI:136412"/>
        <dbReference type="ChEBI" id="CHEBI:136413"/>
        <dbReference type="ChEBI" id="CHEBI:456215"/>
        <dbReference type="EC" id="3.6.1.71"/>
    </reaction>
</comment>
<dbReference type="SMR" id="A0A194W4X8"/>
<organism evidence="22 23">
    <name type="scientific">Cytospora mali</name>
    <name type="common">Apple Valsa canker fungus</name>
    <name type="synonym">Valsa mali</name>
    <dbReference type="NCBI Taxonomy" id="578113"/>
    <lineage>
        <taxon>Eukaryota</taxon>
        <taxon>Fungi</taxon>
        <taxon>Dikarya</taxon>
        <taxon>Ascomycota</taxon>
        <taxon>Pezizomycotina</taxon>
        <taxon>Sordariomycetes</taxon>
        <taxon>Sordariomycetidae</taxon>
        <taxon>Diaporthales</taxon>
        <taxon>Cytosporaceae</taxon>
        <taxon>Cytospora</taxon>
    </lineage>
</organism>
<evidence type="ECO:0000256" key="1">
    <source>
        <dbReference type="ARBA" id="ARBA00004123"/>
    </source>
</evidence>
<dbReference type="GO" id="GO:0000012">
    <property type="term" value="P:single strand break repair"/>
    <property type="evidence" value="ECO:0007669"/>
    <property type="project" value="TreeGrafter"/>
</dbReference>
<evidence type="ECO:0000256" key="9">
    <source>
        <dbReference type="ARBA" id="ARBA00022833"/>
    </source>
</evidence>
<keyword evidence="7" id="KW-0227">DNA damage</keyword>
<evidence type="ECO:0000256" key="19">
    <source>
        <dbReference type="SAM" id="MobiDB-lite"/>
    </source>
</evidence>
<keyword evidence="11" id="KW-0234">DNA repair</keyword>
<dbReference type="InterPro" id="IPR036265">
    <property type="entry name" value="HIT-like_sf"/>
</dbReference>
<dbReference type="Pfam" id="PF16278">
    <property type="entry name" value="zf-C2HE"/>
    <property type="match status" value="1"/>
</dbReference>
<keyword evidence="6" id="KW-0479">Metal-binding</keyword>
<evidence type="ECO:0000259" key="21">
    <source>
        <dbReference type="Pfam" id="PF16278"/>
    </source>
</evidence>
<keyword evidence="12" id="KW-0539">Nucleus</keyword>
<sequence length="348" mass="39329">MKSLRKITRLNFPLFSLLSHQIPVRLRHIESAMGADSPNSRPKRSPSDTPDAPNKKRPPVGDEDSSTNTVEDAITKEEIDGTAPSAASSGEAPRARNAFSELMASKAQPKAKPKIPSTTSTTSFGGREGLGAYLSNPESFPASRVIFHTPDFVAIHDLFPKATVHCLLLPRSQAKTRLHPFEAFDDEEFLASVRREAERLKDLVAKELQRLLGKYSAAEAARNAVLDGHAEPDRDEEGNLVLPEGRDWGREVKVGVHARPSMNHLHVHVMSRDMHSERMKHRKHYNSFTTGFFVPLEDFPLAENDPRRRQSGWPERPMVCWRCEKDFGNKFKLLKDHLEGEFEEWKRE</sequence>
<evidence type="ECO:0000256" key="16">
    <source>
        <dbReference type="ARBA" id="ARBA00059438"/>
    </source>
</evidence>
<evidence type="ECO:0000256" key="2">
    <source>
        <dbReference type="ARBA" id="ARBA00004496"/>
    </source>
</evidence>
<feature type="region of interest" description="Disordered" evidence="19">
    <location>
        <begin position="31"/>
        <end position="126"/>
    </location>
</feature>
<dbReference type="PANTHER" id="PTHR12486:SF4">
    <property type="entry name" value="APRATAXIN"/>
    <property type="match status" value="1"/>
</dbReference>
<dbReference type="GO" id="GO:0046872">
    <property type="term" value="F:metal ion binding"/>
    <property type="evidence" value="ECO:0007669"/>
    <property type="project" value="UniProtKB-KW"/>
</dbReference>
<comment type="catalytic activity">
    <reaction evidence="15">
        <text>a 5'-end adenosine-5'-diphospho-5'-ribonucleoside-2'-deoxyribonucleotide-DNA + H2O = a 5'-end 5'-phospho-ribonucleoside-2'-deoxyribonucleotide-DNA + AMP + 2 H(+)</text>
        <dbReference type="Rhea" id="RHEA:52132"/>
        <dbReference type="Rhea" id="RHEA-COMP:13182"/>
        <dbReference type="Rhea" id="RHEA-COMP:13183"/>
        <dbReference type="ChEBI" id="CHEBI:15377"/>
        <dbReference type="ChEBI" id="CHEBI:15378"/>
        <dbReference type="ChEBI" id="CHEBI:136414"/>
        <dbReference type="ChEBI" id="CHEBI:136415"/>
        <dbReference type="ChEBI" id="CHEBI:456215"/>
        <dbReference type="EC" id="3.6.1.71"/>
    </reaction>
</comment>
<evidence type="ECO:0000256" key="18">
    <source>
        <dbReference type="ARBA" id="ARBA00076243"/>
    </source>
</evidence>
<evidence type="ECO:0000256" key="14">
    <source>
        <dbReference type="ARBA" id="ARBA00044639"/>
    </source>
</evidence>
<dbReference type="EC" id="3.6.1.72" evidence="3"/>
<dbReference type="InterPro" id="IPR011146">
    <property type="entry name" value="HIT-like"/>
</dbReference>
<dbReference type="GO" id="GO:0003697">
    <property type="term" value="F:single-stranded DNA binding"/>
    <property type="evidence" value="ECO:0007669"/>
    <property type="project" value="TreeGrafter"/>
</dbReference>
<feature type="domain" description="Aprataxin C2HE/C2H2/C2HC zinc finger" evidence="21">
    <location>
        <begin position="289"/>
        <end position="344"/>
    </location>
</feature>